<feature type="region of interest" description="Disordered" evidence="1">
    <location>
        <begin position="339"/>
        <end position="388"/>
    </location>
</feature>
<dbReference type="AlphaFoldDB" id="A0A2U1L7H7"/>
<evidence type="ECO:0000313" key="2">
    <source>
        <dbReference type="EMBL" id="PWA44932.1"/>
    </source>
</evidence>
<feature type="compositionally biased region" description="Basic and acidic residues" evidence="1">
    <location>
        <begin position="339"/>
        <end position="359"/>
    </location>
</feature>
<organism evidence="2 3">
    <name type="scientific">Artemisia annua</name>
    <name type="common">Sweet wormwood</name>
    <dbReference type="NCBI Taxonomy" id="35608"/>
    <lineage>
        <taxon>Eukaryota</taxon>
        <taxon>Viridiplantae</taxon>
        <taxon>Streptophyta</taxon>
        <taxon>Embryophyta</taxon>
        <taxon>Tracheophyta</taxon>
        <taxon>Spermatophyta</taxon>
        <taxon>Magnoliopsida</taxon>
        <taxon>eudicotyledons</taxon>
        <taxon>Gunneridae</taxon>
        <taxon>Pentapetalae</taxon>
        <taxon>asterids</taxon>
        <taxon>campanulids</taxon>
        <taxon>Asterales</taxon>
        <taxon>Asteraceae</taxon>
        <taxon>Asteroideae</taxon>
        <taxon>Anthemideae</taxon>
        <taxon>Artemisiinae</taxon>
        <taxon>Artemisia</taxon>
    </lineage>
</organism>
<comment type="caution">
    <text evidence="2">The sequence shown here is derived from an EMBL/GenBank/DDBJ whole genome shotgun (WGS) entry which is preliminary data.</text>
</comment>
<protein>
    <submittedName>
        <fullName evidence="2">Replication protein</fullName>
    </submittedName>
</protein>
<dbReference type="PANTHER" id="PTHR45786">
    <property type="entry name" value="DNA BINDING PROTEIN-LIKE"/>
    <property type="match status" value="1"/>
</dbReference>
<dbReference type="EMBL" id="PKPP01011030">
    <property type="protein sequence ID" value="PWA44932.1"/>
    <property type="molecule type" value="Genomic_DNA"/>
</dbReference>
<feature type="region of interest" description="Disordered" evidence="1">
    <location>
        <begin position="172"/>
        <end position="204"/>
    </location>
</feature>
<proteinExistence type="predicted"/>
<evidence type="ECO:0000313" key="3">
    <source>
        <dbReference type="Proteomes" id="UP000245207"/>
    </source>
</evidence>
<name>A0A2U1L7H7_ARTAN</name>
<accession>A0A2U1L7H7</accession>
<dbReference type="PANTHER" id="PTHR45786:SF74">
    <property type="entry name" value="ATP-DEPENDENT DNA HELICASE"/>
    <property type="match status" value="1"/>
</dbReference>
<keyword evidence="3" id="KW-1185">Reference proteome</keyword>
<evidence type="ECO:0000256" key="1">
    <source>
        <dbReference type="SAM" id="MobiDB-lite"/>
    </source>
</evidence>
<sequence>MDEIVKDCNMARELQKQMKELMKSILFQNSANGLDLSILRIKTANIRIAVNKKLDEEYTNLLDLNLAVIELLTGYQGKEYNDIKTTILKIMLGLQPCHPQEKVGEQEEFTINLLSTLKLKIGELVSGDHRYKIHYNLDEIVERRAVLKSKIMDLFIQLFKTEINKLEKRGCEEKNREKRKSTEEITMGVQTTLQRKKRRATTNQSVPYDEGVSKLYTDLGDASWACQYCNARFWYGERLKGTAKNTVKYNRCCGGGQQYQLPSIGTLGAIVFESGPNTNTDHDVIIEYRDRGPQRINKLHSSYMSLQYPLLFVYGQPGYNTKKELFSIAAINDAADAHNNDDRRRKTQLEIAPTKEDQKQGQAGPSVATCAEVRSPRAASAPKTTPQQ</sequence>
<feature type="compositionally biased region" description="Basic and acidic residues" evidence="1">
    <location>
        <begin position="172"/>
        <end position="183"/>
    </location>
</feature>
<gene>
    <name evidence="2" type="ORF">CTI12_AA368330</name>
</gene>
<reference evidence="2 3" key="1">
    <citation type="journal article" date="2018" name="Mol. Plant">
        <title>The genome of Artemisia annua provides insight into the evolution of Asteraceae family and artemisinin biosynthesis.</title>
        <authorList>
            <person name="Shen Q."/>
            <person name="Zhang L."/>
            <person name="Liao Z."/>
            <person name="Wang S."/>
            <person name="Yan T."/>
            <person name="Shi P."/>
            <person name="Liu M."/>
            <person name="Fu X."/>
            <person name="Pan Q."/>
            <person name="Wang Y."/>
            <person name="Lv Z."/>
            <person name="Lu X."/>
            <person name="Zhang F."/>
            <person name="Jiang W."/>
            <person name="Ma Y."/>
            <person name="Chen M."/>
            <person name="Hao X."/>
            <person name="Li L."/>
            <person name="Tang Y."/>
            <person name="Lv G."/>
            <person name="Zhou Y."/>
            <person name="Sun X."/>
            <person name="Brodelius P.E."/>
            <person name="Rose J.K.C."/>
            <person name="Tang K."/>
        </authorList>
    </citation>
    <scope>NUCLEOTIDE SEQUENCE [LARGE SCALE GENOMIC DNA]</scope>
    <source>
        <strain evidence="3">cv. Huhao1</strain>
        <tissue evidence="2">Leaf</tissue>
    </source>
</reference>
<dbReference type="Proteomes" id="UP000245207">
    <property type="component" value="Unassembled WGS sequence"/>
</dbReference>